<name>A0ABP8H5U1_9SPHI</name>
<keyword evidence="2" id="KW-1185">Reference proteome</keyword>
<protein>
    <recommendedName>
        <fullName evidence="3">Lipoprotein</fullName>
    </recommendedName>
</protein>
<reference evidence="2" key="1">
    <citation type="journal article" date="2019" name="Int. J. Syst. Evol. Microbiol.">
        <title>The Global Catalogue of Microorganisms (GCM) 10K type strain sequencing project: providing services to taxonomists for standard genome sequencing and annotation.</title>
        <authorList>
            <consortium name="The Broad Institute Genomics Platform"/>
            <consortium name="The Broad Institute Genome Sequencing Center for Infectious Disease"/>
            <person name="Wu L."/>
            <person name="Ma J."/>
        </authorList>
    </citation>
    <scope>NUCLEOTIDE SEQUENCE [LARGE SCALE GENOMIC DNA]</scope>
    <source>
        <strain evidence="2">JCM 17705</strain>
    </source>
</reference>
<dbReference type="PROSITE" id="PS51257">
    <property type="entry name" value="PROKAR_LIPOPROTEIN"/>
    <property type="match status" value="1"/>
</dbReference>
<comment type="caution">
    <text evidence="1">The sequence shown here is derived from an EMBL/GenBank/DDBJ whole genome shotgun (WGS) entry which is preliminary data.</text>
</comment>
<evidence type="ECO:0000313" key="1">
    <source>
        <dbReference type="EMBL" id="GAA4334777.1"/>
    </source>
</evidence>
<evidence type="ECO:0000313" key="2">
    <source>
        <dbReference type="Proteomes" id="UP001500582"/>
    </source>
</evidence>
<organism evidence="1 2">
    <name type="scientific">Mucilaginibacter gynuensis</name>
    <dbReference type="NCBI Taxonomy" id="1302236"/>
    <lineage>
        <taxon>Bacteria</taxon>
        <taxon>Pseudomonadati</taxon>
        <taxon>Bacteroidota</taxon>
        <taxon>Sphingobacteriia</taxon>
        <taxon>Sphingobacteriales</taxon>
        <taxon>Sphingobacteriaceae</taxon>
        <taxon>Mucilaginibacter</taxon>
    </lineage>
</organism>
<dbReference type="EMBL" id="BAABFT010000014">
    <property type="protein sequence ID" value="GAA4334777.1"/>
    <property type="molecule type" value="Genomic_DNA"/>
</dbReference>
<sequence>MKKSLLALVAITTLFFGACKKDSNKPGDSNNNGGGGDTYQPFTTGSVWKYRSTFLGGEAPELDTTISTMTDKTKTFENKKFHIVNSTDGTENYEEYLGLNDHVYSTYMYDAGLGESIEFAYLNDSKAKGDSWVVAKTYETEEGNIDAQIKTTIVEKGINKTILDKQYSNVIQTKVEVQYKVQNNWVTLTSIDFYAAKGVGVIGIYSSIQGELTFKSELFNYTIK</sequence>
<evidence type="ECO:0008006" key="3">
    <source>
        <dbReference type="Google" id="ProtNLM"/>
    </source>
</evidence>
<dbReference type="RefSeq" id="WP_345213178.1">
    <property type="nucleotide sequence ID" value="NZ_BAABFT010000014.1"/>
</dbReference>
<accession>A0ABP8H5U1</accession>
<dbReference type="Proteomes" id="UP001500582">
    <property type="component" value="Unassembled WGS sequence"/>
</dbReference>
<proteinExistence type="predicted"/>
<gene>
    <name evidence="1" type="ORF">GCM10023149_42350</name>
</gene>